<keyword evidence="2" id="KW-1185">Reference proteome</keyword>
<protein>
    <submittedName>
        <fullName evidence="1">Uncharacterized protein</fullName>
    </submittedName>
</protein>
<accession>A0AAV7TQ93</accession>
<name>A0AAV7TQ93_PLEWA</name>
<evidence type="ECO:0000313" key="2">
    <source>
        <dbReference type="Proteomes" id="UP001066276"/>
    </source>
</evidence>
<organism evidence="1 2">
    <name type="scientific">Pleurodeles waltl</name>
    <name type="common">Iberian ribbed newt</name>
    <dbReference type="NCBI Taxonomy" id="8319"/>
    <lineage>
        <taxon>Eukaryota</taxon>
        <taxon>Metazoa</taxon>
        <taxon>Chordata</taxon>
        <taxon>Craniata</taxon>
        <taxon>Vertebrata</taxon>
        <taxon>Euteleostomi</taxon>
        <taxon>Amphibia</taxon>
        <taxon>Batrachia</taxon>
        <taxon>Caudata</taxon>
        <taxon>Salamandroidea</taxon>
        <taxon>Salamandridae</taxon>
        <taxon>Pleurodelinae</taxon>
        <taxon>Pleurodeles</taxon>
    </lineage>
</organism>
<dbReference type="Proteomes" id="UP001066276">
    <property type="component" value="Chromosome 3_2"/>
</dbReference>
<reference evidence="1" key="1">
    <citation type="journal article" date="2022" name="bioRxiv">
        <title>Sequencing and chromosome-scale assembly of the giantPleurodeles waltlgenome.</title>
        <authorList>
            <person name="Brown T."/>
            <person name="Elewa A."/>
            <person name="Iarovenko S."/>
            <person name="Subramanian E."/>
            <person name="Araus A.J."/>
            <person name="Petzold A."/>
            <person name="Susuki M."/>
            <person name="Suzuki K.-i.T."/>
            <person name="Hayashi T."/>
            <person name="Toyoda A."/>
            <person name="Oliveira C."/>
            <person name="Osipova E."/>
            <person name="Leigh N.D."/>
            <person name="Simon A."/>
            <person name="Yun M.H."/>
        </authorList>
    </citation>
    <scope>NUCLEOTIDE SEQUENCE</scope>
    <source>
        <strain evidence="1">20211129_DDA</strain>
        <tissue evidence="1">Liver</tissue>
    </source>
</reference>
<gene>
    <name evidence="1" type="ORF">NDU88_004069</name>
</gene>
<proteinExistence type="predicted"/>
<evidence type="ECO:0000313" key="1">
    <source>
        <dbReference type="EMBL" id="KAJ1178827.1"/>
    </source>
</evidence>
<dbReference type="EMBL" id="JANPWB010000006">
    <property type="protein sequence ID" value="KAJ1178827.1"/>
    <property type="molecule type" value="Genomic_DNA"/>
</dbReference>
<comment type="caution">
    <text evidence="1">The sequence shown here is derived from an EMBL/GenBank/DDBJ whole genome shotgun (WGS) entry which is preliminary data.</text>
</comment>
<dbReference type="AlphaFoldDB" id="A0AAV7TQ93"/>
<sequence>MRGVERSPLAAEEAPLSPYFVVPPALRLRPVPILAYKQFPPLCPPVFPNHPDLVAAVLLLSIRRSGHLVPRQE</sequence>